<reference evidence="1 2" key="1">
    <citation type="submission" date="2016-10" db="EMBL/GenBank/DDBJ databases">
        <authorList>
            <person name="de Groot N.N."/>
        </authorList>
    </citation>
    <scope>NUCLEOTIDE SEQUENCE [LARGE SCALE GENOMIC DNA]</scope>
    <source>
        <strain evidence="1 2">DSM 44892</strain>
    </source>
</reference>
<dbReference type="AlphaFoldDB" id="A0A1G8I7H5"/>
<gene>
    <name evidence="1" type="ORF">SAMN05444695_105183</name>
</gene>
<dbReference type="Proteomes" id="UP000183263">
    <property type="component" value="Unassembled WGS sequence"/>
</dbReference>
<dbReference type="InterPro" id="IPR021315">
    <property type="entry name" value="Gap/Sap"/>
</dbReference>
<dbReference type="EMBL" id="FNDN01000005">
    <property type="protein sequence ID" value="SDI14782.1"/>
    <property type="molecule type" value="Genomic_DNA"/>
</dbReference>
<keyword evidence="2" id="KW-1185">Reference proteome</keyword>
<dbReference type="OrthoDB" id="4753036at2"/>
<evidence type="ECO:0000313" key="1">
    <source>
        <dbReference type="EMBL" id="SDI14782.1"/>
    </source>
</evidence>
<sequence>MGPVIGDLLPLAVGVAVSPVPIIAAILMLLSPRAKSTSVGFAAGWVVGIVVATVIFVLLGGAVGQSDGSPSALASWIKVGLGLLLLAVGIRQWRARNDSHDTPKWMQAIDEMTAAKGFGLAFVLAAVNPKNLLMAAAAGVTIGSAALPAGEATIAVAVFVVIAAVSVVLPVIGYLVAADRLRRPLSELKEWLQVHNTAVMGVLVLVIGVVLIGKGIAGL</sequence>
<dbReference type="Pfam" id="PF11139">
    <property type="entry name" value="SfLAP"/>
    <property type="match status" value="1"/>
</dbReference>
<organism evidence="1 2">
    <name type="scientific">Rhodococcus triatomae</name>
    <dbReference type="NCBI Taxonomy" id="300028"/>
    <lineage>
        <taxon>Bacteria</taxon>
        <taxon>Bacillati</taxon>
        <taxon>Actinomycetota</taxon>
        <taxon>Actinomycetes</taxon>
        <taxon>Mycobacteriales</taxon>
        <taxon>Nocardiaceae</taxon>
        <taxon>Rhodococcus</taxon>
    </lineage>
</organism>
<name>A0A1G8I7H5_9NOCA</name>
<accession>A0A1G8I7H5</accession>
<evidence type="ECO:0000313" key="2">
    <source>
        <dbReference type="Proteomes" id="UP000183263"/>
    </source>
</evidence>
<proteinExistence type="predicted"/>
<protein>
    <submittedName>
        <fullName evidence="1">Sap, sulfolipid-1-addressing protein</fullName>
    </submittedName>
</protein>
<dbReference type="RefSeq" id="WP_072737394.1">
    <property type="nucleotide sequence ID" value="NZ_CP048813.1"/>
</dbReference>